<dbReference type="SUPFAM" id="SSF54909">
    <property type="entry name" value="Dimeric alpha+beta barrel"/>
    <property type="match status" value="1"/>
</dbReference>
<reference evidence="1" key="1">
    <citation type="submission" date="2020-05" db="EMBL/GenBank/DDBJ databases">
        <authorList>
            <person name="Chiriac C."/>
            <person name="Salcher M."/>
            <person name="Ghai R."/>
            <person name="Kavagutti S V."/>
        </authorList>
    </citation>
    <scope>NUCLEOTIDE SEQUENCE</scope>
</reference>
<dbReference type="Gene3D" id="3.30.70.100">
    <property type="match status" value="1"/>
</dbReference>
<name>A0A6J7JCS1_9ZZZZ</name>
<dbReference type="InterPro" id="IPR011008">
    <property type="entry name" value="Dimeric_a/b-barrel"/>
</dbReference>
<evidence type="ECO:0000313" key="1">
    <source>
        <dbReference type="EMBL" id="CAB4940996.1"/>
    </source>
</evidence>
<organism evidence="1">
    <name type="scientific">freshwater metagenome</name>
    <dbReference type="NCBI Taxonomy" id="449393"/>
    <lineage>
        <taxon>unclassified sequences</taxon>
        <taxon>metagenomes</taxon>
        <taxon>ecological metagenomes</taxon>
    </lineage>
</organism>
<gene>
    <name evidence="1" type="ORF">UFOPK3674_01826</name>
</gene>
<proteinExistence type="predicted"/>
<dbReference type="AlphaFoldDB" id="A0A6J7JCS1"/>
<dbReference type="EMBL" id="CAFBMX010000010">
    <property type="protein sequence ID" value="CAB4940996.1"/>
    <property type="molecule type" value="Genomic_DNA"/>
</dbReference>
<sequence>MTNPAKVMYLAPLPDGRSHADFRARWRGHGALAMGLSLWEHHTRYKQCDTIVAGEHGVSEDVIARMHNGQYGGVGMIWLDLDPVMGLVDDVETMAVDEVDTFGRRLGANLVPTEEHVIVDGEPGPITLVAALHRVDGVDRAGFKAGWLAVGAEFLARPALTGNVCRYVQNHAFPDAEYCDGFVEMSFASVEQMGAFMGELKGSGLLDMEREFLDHRRNEAVLTHENLLFERASA</sequence>
<accession>A0A6J7JCS1</accession>
<protein>
    <submittedName>
        <fullName evidence="1">Unannotated protein</fullName>
    </submittedName>
</protein>